<evidence type="ECO:0000256" key="6">
    <source>
        <dbReference type="ARBA" id="ARBA00022679"/>
    </source>
</evidence>
<dbReference type="UniPathway" id="UPA00196"/>
<evidence type="ECO:0000313" key="12">
    <source>
        <dbReference type="EMBL" id="CDR97581.1"/>
    </source>
</evidence>
<evidence type="ECO:0000256" key="7">
    <source>
        <dbReference type="ARBA" id="ARBA00022692"/>
    </source>
</evidence>
<feature type="transmembrane region" description="Helical" evidence="11">
    <location>
        <begin position="186"/>
        <end position="213"/>
    </location>
</feature>
<dbReference type="GO" id="GO:0006506">
    <property type="term" value="P:GPI anchor biosynthetic process"/>
    <property type="evidence" value="ECO:0007669"/>
    <property type="project" value="UniProtKB-UniPathway"/>
</dbReference>
<evidence type="ECO:0000256" key="3">
    <source>
        <dbReference type="ARBA" id="ARBA00008698"/>
    </source>
</evidence>
<dbReference type="STRING" id="5866.A0A061DA34"/>
<proteinExistence type="inferred from homology"/>
<dbReference type="KEGG" id="bbig:BBBOND_0400730"/>
<dbReference type="Pfam" id="PF04188">
    <property type="entry name" value="Mannosyl_trans2"/>
    <property type="match status" value="1"/>
</dbReference>
<comment type="function">
    <text evidence="11">Mannosyltransferase involved in glycosylphosphatidylinositol-anchor biosynthesis.</text>
</comment>
<evidence type="ECO:0000256" key="8">
    <source>
        <dbReference type="ARBA" id="ARBA00022824"/>
    </source>
</evidence>
<dbReference type="EMBL" id="LK391710">
    <property type="protein sequence ID" value="CDR97581.1"/>
    <property type="molecule type" value="Genomic_DNA"/>
</dbReference>
<keyword evidence="10 11" id="KW-0472">Membrane</keyword>
<feature type="transmembrane region" description="Helical" evidence="11">
    <location>
        <begin position="336"/>
        <end position="358"/>
    </location>
</feature>
<evidence type="ECO:0000256" key="11">
    <source>
        <dbReference type="RuleBase" id="RU363112"/>
    </source>
</evidence>
<dbReference type="Proteomes" id="UP000033188">
    <property type="component" value="Chromosome 4"/>
</dbReference>
<dbReference type="GO" id="GO:0000009">
    <property type="term" value="F:alpha-1,6-mannosyltransferase activity"/>
    <property type="evidence" value="ECO:0007669"/>
    <property type="project" value="InterPro"/>
</dbReference>
<sequence>MGCDDAAKWKPRGLAKSIGVACFIKGAFCIYISLVSWHSAMQRPYVDRRTTHITADGYLAGRQSLDGEDKTCTVTERLSYKVNTDLPYSELTCLLDDRKPDGSLNENFYDGIQFALWKQLLPYLSWDSEHMLNIALDDLVYARENSAAFFPLLPWLVNITGKALKSLHLQYALLSGYDIEVVEAPLALYMALGGVLLCNLAGIIAAGALYLLVWDIMYRRVLLLTCGKNVPQIMTDDKTPVYMTEKYVERIAQVSVLFYCLGPATVHCTAIYTENLFCLCTFVGLLLLSYAENNRKIATNANECVLPPLIKAYVLEVMAVLLFFMASALRSNGVLLLIPLFFYTLRTCCVFSKLNLLYDYDKSSLGYNIDVSRVRNKSLLAIRFVSHWLRALIYAVSLLVPMATFQFYIYCLYCRHLTAEQVQRVKSFPSFVTLLVSPGGMTYLRKIIESTNTYARPWCSAKLPRPYAFVQKQYWDVGFLWLLRQPARLHVFLYCWPSYVVTYFALRWYWCFIKSTYDRVSQSAFMRNLGKFSPFILEGIKNISALLNVSYIGGILIIVQTVLF</sequence>
<dbReference type="GeneID" id="24566122"/>
<keyword evidence="4 11" id="KW-0337">GPI-anchor biosynthesis</keyword>
<keyword evidence="13" id="KW-1185">Reference proteome</keyword>
<keyword evidence="6 11" id="KW-0808">Transferase</keyword>
<feature type="transmembrane region" description="Helical" evidence="11">
    <location>
        <begin position="310"/>
        <end position="329"/>
    </location>
</feature>
<reference evidence="13" key="1">
    <citation type="journal article" date="2014" name="Nucleic Acids Res.">
        <title>The evolutionary dynamics of variant antigen genes in Babesia reveal a history of genomic innovation underlying host-parasite interaction.</title>
        <authorList>
            <person name="Jackson A.P."/>
            <person name="Otto T.D."/>
            <person name="Darby A."/>
            <person name="Ramaprasad A."/>
            <person name="Xia D."/>
            <person name="Echaide I.E."/>
            <person name="Farber M."/>
            <person name="Gahlot S."/>
            <person name="Gamble J."/>
            <person name="Gupta D."/>
            <person name="Gupta Y."/>
            <person name="Jackson L."/>
            <person name="Malandrin L."/>
            <person name="Malas T.B."/>
            <person name="Moussa E."/>
            <person name="Nair M."/>
            <person name="Reid A.J."/>
            <person name="Sanders M."/>
            <person name="Sharma J."/>
            <person name="Tracey A."/>
            <person name="Quail M.A."/>
            <person name="Weir W."/>
            <person name="Wastling J.M."/>
            <person name="Hall N."/>
            <person name="Willadsen P."/>
            <person name="Lingelbach K."/>
            <person name="Shiels B."/>
            <person name="Tait A."/>
            <person name="Berriman M."/>
            <person name="Allred D.R."/>
            <person name="Pain A."/>
        </authorList>
    </citation>
    <scope>NUCLEOTIDE SEQUENCE [LARGE SCALE GENOMIC DNA]</scope>
    <source>
        <strain evidence="13">Bond</strain>
    </source>
</reference>
<comment type="pathway">
    <text evidence="2 11">Glycolipid biosynthesis; glycosylphosphatidylinositol-anchor biosynthesis.</text>
</comment>
<evidence type="ECO:0000256" key="2">
    <source>
        <dbReference type="ARBA" id="ARBA00004687"/>
    </source>
</evidence>
<evidence type="ECO:0000256" key="1">
    <source>
        <dbReference type="ARBA" id="ARBA00004477"/>
    </source>
</evidence>
<dbReference type="OrthoDB" id="10252502at2759"/>
<evidence type="ECO:0000256" key="10">
    <source>
        <dbReference type="ARBA" id="ARBA00023136"/>
    </source>
</evidence>
<comment type="similarity">
    <text evidence="3 11">Belongs to the PIGV family.</text>
</comment>
<name>A0A061DA34_BABBI</name>
<evidence type="ECO:0000256" key="9">
    <source>
        <dbReference type="ARBA" id="ARBA00022989"/>
    </source>
</evidence>
<dbReference type="RefSeq" id="XP_012769767.1">
    <property type="nucleotide sequence ID" value="XM_012914313.1"/>
</dbReference>
<protein>
    <recommendedName>
        <fullName evidence="11">GPI mannosyltransferase 2</fullName>
        <ecNumber evidence="11">2.4.1.-</ecNumber>
    </recommendedName>
</protein>
<keyword evidence="7 11" id="KW-0812">Transmembrane</keyword>
<dbReference type="GO" id="GO:0004376">
    <property type="term" value="F:GPI mannosyltransferase activity"/>
    <property type="evidence" value="ECO:0007669"/>
    <property type="project" value="InterPro"/>
</dbReference>
<dbReference type="AlphaFoldDB" id="A0A061DA34"/>
<dbReference type="EC" id="2.4.1.-" evidence="11"/>
<accession>A0A061DA34</accession>
<feature type="transmembrane region" description="Helical" evidence="11">
    <location>
        <begin position="543"/>
        <end position="563"/>
    </location>
</feature>
<dbReference type="PANTHER" id="PTHR12468">
    <property type="entry name" value="GPI MANNOSYLTRANSFERASE 2"/>
    <property type="match status" value="1"/>
</dbReference>
<feature type="transmembrane region" description="Helical" evidence="11">
    <location>
        <begin position="391"/>
        <end position="413"/>
    </location>
</feature>
<dbReference type="InterPro" id="IPR007315">
    <property type="entry name" value="PIG-V/Gpi18"/>
</dbReference>
<evidence type="ECO:0000256" key="5">
    <source>
        <dbReference type="ARBA" id="ARBA00022676"/>
    </source>
</evidence>
<gene>
    <name evidence="12" type="ORF">BBBOND_0400730</name>
</gene>
<dbReference type="OMA" id="CFSSWDG"/>
<evidence type="ECO:0000313" key="13">
    <source>
        <dbReference type="Proteomes" id="UP000033188"/>
    </source>
</evidence>
<feature type="transmembrane region" description="Helical" evidence="11">
    <location>
        <begin position="18"/>
        <end position="37"/>
    </location>
</feature>
<dbReference type="GO" id="GO:0005789">
    <property type="term" value="C:endoplasmic reticulum membrane"/>
    <property type="evidence" value="ECO:0007669"/>
    <property type="project" value="UniProtKB-SubCell"/>
</dbReference>
<keyword evidence="5 11" id="KW-0328">Glycosyltransferase</keyword>
<keyword evidence="8 11" id="KW-0256">Endoplasmic reticulum</keyword>
<dbReference type="VEuPathDB" id="PiroplasmaDB:BBBOND_0400730"/>
<evidence type="ECO:0000256" key="4">
    <source>
        <dbReference type="ARBA" id="ARBA00022502"/>
    </source>
</evidence>
<dbReference type="GO" id="GO:0031501">
    <property type="term" value="C:mannosyltransferase complex"/>
    <property type="evidence" value="ECO:0007669"/>
    <property type="project" value="TreeGrafter"/>
</dbReference>
<feature type="transmembrane region" description="Helical" evidence="11">
    <location>
        <begin position="491"/>
        <end position="510"/>
    </location>
</feature>
<comment type="subcellular location">
    <subcellularLocation>
        <location evidence="1 11">Endoplasmic reticulum membrane</location>
        <topology evidence="1 11">Multi-pass membrane protein</topology>
    </subcellularLocation>
</comment>
<keyword evidence="9 11" id="KW-1133">Transmembrane helix</keyword>
<organism evidence="12 13">
    <name type="scientific">Babesia bigemina</name>
    <dbReference type="NCBI Taxonomy" id="5866"/>
    <lineage>
        <taxon>Eukaryota</taxon>
        <taxon>Sar</taxon>
        <taxon>Alveolata</taxon>
        <taxon>Apicomplexa</taxon>
        <taxon>Aconoidasida</taxon>
        <taxon>Piroplasmida</taxon>
        <taxon>Babesiidae</taxon>
        <taxon>Babesia</taxon>
    </lineage>
</organism>
<dbReference type="PANTHER" id="PTHR12468:SF2">
    <property type="entry name" value="GPI MANNOSYLTRANSFERASE 2"/>
    <property type="match status" value="1"/>
</dbReference>
<feature type="transmembrane region" description="Helical" evidence="11">
    <location>
        <begin position="271"/>
        <end position="290"/>
    </location>
</feature>